<protein>
    <submittedName>
        <fullName evidence="2">Uncharacterized protein</fullName>
    </submittedName>
</protein>
<feature type="compositionally biased region" description="Low complexity" evidence="1">
    <location>
        <begin position="57"/>
        <end position="67"/>
    </location>
</feature>
<evidence type="ECO:0000313" key="3">
    <source>
        <dbReference type="Proteomes" id="UP000027222"/>
    </source>
</evidence>
<feature type="compositionally biased region" description="Pro residues" evidence="1">
    <location>
        <begin position="30"/>
        <end position="49"/>
    </location>
</feature>
<evidence type="ECO:0000313" key="2">
    <source>
        <dbReference type="EMBL" id="KDR71191.1"/>
    </source>
</evidence>
<organism evidence="2 3">
    <name type="scientific">Galerina marginata (strain CBS 339.88)</name>
    <dbReference type="NCBI Taxonomy" id="685588"/>
    <lineage>
        <taxon>Eukaryota</taxon>
        <taxon>Fungi</taxon>
        <taxon>Dikarya</taxon>
        <taxon>Basidiomycota</taxon>
        <taxon>Agaricomycotina</taxon>
        <taxon>Agaricomycetes</taxon>
        <taxon>Agaricomycetidae</taxon>
        <taxon>Agaricales</taxon>
        <taxon>Agaricineae</taxon>
        <taxon>Strophariaceae</taxon>
        <taxon>Galerina</taxon>
    </lineage>
</organism>
<evidence type="ECO:0000256" key="1">
    <source>
        <dbReference type="SAM" id="MobiDB-lite"/>
    </source>
</evidence>
<accession>A0A067SJV4</accession>
<dbReference type="AlphaFoldDB" id="A0A067SJV4"/>
<gene>
    <name evidence="2" type="ORF">GALMADRAFT_144252</name>
</gene>
<proteinExistence type="predicted"/>
<feature type="region of interest" description="Disordered" evidence="1">
    <location>
        <begin position="1"/>
        <end position="67"/>
    </location>
</feature>
<keyword evidence="3" id="KW-1185">Reference proteome</keyword>
<reference evidence="3" key="1">
    <citation type="journal article" date="2014" name="Proc. Natl. Acad. Sci. U.S.A.">
        <title>Extensive sampling of basidiomycete genomes demonstrates inadequacy of the white-rot/brown-rot paradigm for wood decay fungi.</title>
        <authorList>
            <person name="Riley R."/>
            <person name="Salamov A.A."/>
            <person name="Brown D.W."/>
            <person name="Nagy L.G."/>
            <person name="Floudas D."/>
            <person name="Held B.W."/>
            <person name="Levasseur A."/>
            <person name="Lombard V."/>
            <person name="Morin E."/>
            <person name="Otillar R."/>
            <person name="Lindquist E.A."/>
            <person name="Sun H."/>
            <person name="LaButti K.M."/>
            <person name="Schmutz J."/>
            <person name="Jabbour D."/>
            <person name="Luo H."/>
            <person name="Baker S.E."/>
            <person name="Pisabarro A.G."/>
            <person name="Walton J.D."/>
            <person name="Blanchette R.A."/>
            <person name="Henrissat B."/>
            <person name="Martin F."/>
            <person name="Cullen D."/>
            <person name="Hibbett D.S."/>
            <person name="Grigoriev I.V."/>
        </authorList>
    </citation>
    <scope>NUCLEOTIDE SEQUENCE [LARGE SCALE GENOMIC DNA]</scope>
    <source>
        <strain evidence="3">CBS 339.88</strain>
    </source>
</reference>
<name>A0A067SJV4_GALM3</name>
<sequence>MESREMRGEASAGGDPEAPRSPHCRTRQSPAPPATTPSAPAPPAPAPPRPRTDYPQSPHLSPPLSLA</sequence>
<dbReference type="HOGENOM" id="CLU_2812531_0_0_1"/>
<dbReference type="Proteomes" id="UP000027222">
    <property type="component" value="Unassembled WGS sequence"/>
</dbReference>
<dbReference type="EMBL" id="KL142394">
    <property type="protein sequence ID" value="KDR71191.1"/>
    <property type="molecule type" value="Genomic_DNA"/>
</dbReference>